<dbReference type="InterPro" id="IPR001633">
    <property type="entry name" value="EAL_dom"/>
</dbReference>
<dbReference type="PROSITE" id="PS50112">
    <property type="entry name" value="PAS"/>
    <property type="match status" value="1"/>
</dbReference>
<dbReference type="SUPFAM" id="SSF55073">
    <property type="entry name" value="Nucleotide cyclase"/>
    <property type="match status" value="1"/>
</dbReference>
<dbReference type="InterPro" id="IPR035919">
    <property type="entry name" value="EAL_sf"/>
</dbReference>
<dbReference type="Gene3D" id="3.20.20.450">
    <property type="entry name" value="EAL domain"/>
    <property type="match status" value="1"/>
</dbReference>
<dbReference type="RefSeq" id="WP_139323029.1">
    <property type="nucleotide sequence ID" value="NZ_MSTI01000127.1"/>
</dbReference>
<feature type="domain" description="PAS" evidence="1">
    <location>
        <begin position="9"/>
        <end position="70"/>
    </location>
</feature>
<dbReference type="CDD" id="cd00130">
    <property type="entry name" value="PAS"/>
    <property type="match status" value="2"/>
</dbReference>
<dbReference type="InterPro" id="IPR043128">
    <property type="entry name" value="Rev_trsase/Diguanyl_cyclase"/>
</dbReference>
<dbReference type="SMART" id="SM00091">
    <property type="entry name" value="PAS"/>
    <property type="match status" value="2"/>
</dbReference>
<dbReference type="Proteomes" id="UP000186607">
    <property type="component" value="Unassembled WGS sequence"/>
</dbReference>
<reference evidence="4 5" key="1">
    <citation type="submission" date="2017-01" db="EMBL/GenBank/DDBJ databases">
        <title>Genome Analysis of Deinococcus marmoris KOPRI26562.</title>
        <authorList>
            <person name="Kim J.H."/>
            <person name="Oh H.-M."/>
        </authorList>
    </citation>
    <scope>NUCLEOTIDE SEQUENCE [LARGE SCALE GENOMIC DNA]</scope>
    <source>
        <strain evidence="4 5">KOPRI26562</strain>
    </source>
</reference>
<proteinExistence type="predicted"/>
<dbReference type="InterPro" id="IPR001610">
    <property type="entry name" value="PAC"/>
</dbReference>
<dbReference type="InterPro" id="IPR052155">
    <property type="entry name" value="Biofilm_reg_signaling"/>
</dbReference>
<dbReference type="Pfam" id="PF00990">
    <property type="entry name" value="GGDEF"/>
    <property type="match status" value="1"/>
</dbReference>
<dbReference type="PANTHER" id="PTHR44757:SF2">
    <property type="entry name" value="BIOFILM ARCHITECTURE MAINTENANCE PROTEIN MBAA"/>
    <property type="match status" value="1"/>
</dbReference>
<dbReference type="CDD" id="cd01949">
    <property type="entry name" value="GGDEF"/>
    <property type="match status" value="1"/>
</dbReference>
<dbReference type="PANTHER" id="PTHR44757">
    <property type="entry name" value="DIGUANYLATE CYCLASE DGCP"/>
    <property type="match status" value="1"/>
</dbReference>
<dbReference type="NCBIfam" id="TIGR00254">
    <property type="entry name" value="GGDEF"/>
    <property type="match status" value="1"/>
</dbReference>
<dbReference type="Gene3D" id="3.30.450.20">
    <property type="entry name" value="PAS domain"/>
    <property type="match status" value="2"/>
</dbReference>
<dbReference type="Gene3D" id="3.30.70.270">
    <property type="match status" value="1"/>
</dbReference>
<dbReference type="InterPro" id="IPR000160">
    <property type="entry name" value="GGDEF_dom"/>
</dbReference>
<dbReference type="SUPFAM" id="SSF55785">
    <property type="entry name" value="PYP-like sensor domain (PAS domain)"/>
    <property type="match status" value="2"/>
</dbReference>
<dbReference type="Pfam" id="PF08448">
    <property type="entry name" value="PAS_4"/>
    <property type="match status" value="2"/>
</dbReference>
<dbReference type="InterPro" id="IPR000014">
    <property type="entry name" value="PAS"/>
</dbReference>
<dbReference type="SUPFAM" id="SSF141868">
    <property type="entry name" value="EAL domain-like"/>
    <property type="match status" value="1"/>
</dbReference>
<protein>
    <submittedName>
        <fullName evidence="4">Diguanylate cyclase/phosphodiesterase (GGDEF &amp; EAL domains) with PAS/PAC sensor(S)</fullName>
    </submittedName>
</protein>
<dbReference type="eggNOG" id="COG5001">
    <property type="taxonomic scope" value="Bacteria"/>
</dbReference>
<name>A0A1U7NV61_9DEIO</name>
<dbReference type="SMART" id="SM00086">
    <property type="entry name" value="PAC"/>
    <property type="match status" value="2"/>
</dbReference>
<accession>A0A1U7NV61</accession>
<feature type="domain" description="EAL" evidence="2">
    <location>
        <begin position="528"/>
        <end position="782"/>
    </location>
</feature>
<dbReference type="CDD" id="cd01948">
    <property type="entry name" value="EAL"/>
    <property type="match status" value="1"/>
</dbReference>
<evidence type="ECO:0000259" key="3">
    <source>
        <dbReference type="PROSITE" id="PS50887"/>
    </source>
</evidence>
<dbReference type="AlphaFoldDB" id="A0A1U7NV61"/>
<organism evidence="4 5">
    <name type="scientific">Deinococcus marmoris</name>
    <dbReference type="NCBI Taxonomy" id="249408"/>
    <lineage>
        <taxon>Bacteria</taxon>
        <taxon>Thermotogati</taxon>
        <taxon>Deinococcota</taxon>
        <taxon>Deinococci</taxon>
        <taxon>Deinococcales</taxon>
        <taxon>Deinococcaceae</taxon>
        <taxon>Deinococcus</taxon>
    </lineage>
</organism>
<dbReference type="STRING" id="249408.BOO71_0010804"/>
<evidence type="ECO:0000259" key="1">
    <source>
        <dbReference type="PROSITE" id="PS50112"/>
    </source>
</evidence>
<dbReference type="Pfam" id="PF00563">
    <property type="entry name" value="EAL"/>
    <property type="match status" value="1"/>
</dbReference>
<dbReference type="InterPro" id="IPR013656">
    <property type="entry name" value="PAS_4"/>
</dbReference>
<dbReference type="SMART" id="SM00267">
    <property type="entry name" value="GGDEF"/>
    <property type="match status" value="1"/>
</dbReference>
<gene>
    <name evidence="4" type="ORF">BOO71_0010804</name>
</gene>
<evidence type="ECO:0000313" key="5">
    <source>
        <dbReference type="Proteomes" id="UP000186607"/>
    </source>
</evidence>
<comment type="caution">
    <text evidence="4">The sequence shown here is derived from an EMBL/GenBank/DDBJ whole genome shotgun (WGS) entry which is preliminary data.</text>
</comment>
<dbReference type="OrthoDB" id="9816034at2"/>
<dbReference type="InterPro" id="IPR035965">
    <property type="entry name" value="PAS-like_dom_sf"/>
</dbReference>
<keyword evidence="5" id="KW-1185">Reference proteome</keyword>
<dbReference type="SMART" id="SM00052">
    <property type="entry name" value="EAL"/>
    <property type="match status" value="1"/>
</dbReference>
<dbReference type="NCBIfam" id="TIGR00229">
    <property type="entry name" value="sensory_box"/>
    <property type="match status" value="1"/>
</dbReference>
<dbReference type="PROSITE" id="PS50887">
    <property type="entry name" value="GGDEF"/>
    <property type="match status" value="1"/>
</dbReference>
<feature type="domain" description="GGDEF" evidence="3">
    <location>
        <begin position="392"/>
        <end position="519"/>
    </location>
</feature>
<dbReference type="PROSITE" id="PS50883">
    <property type="entry name" value="EAL"/>
    <property type="match status" value="1"/>
</dbReference>
<evidence type="ECO:0000313" key="4">
    <source>
        <dbReference type="EMBL" id="OLV16790.1"/>
    </source>
</evidence>
<sequence length="809" mass="89730">MTAAQQEALETVSRNIMALVTNLVLILDAEGKVAYASESVHHYLGYEVMSVLGQPVVNFLTLEEAARVKNDFAELPAPEWRHYQVRHQDGSWRDLELTWVSLLDDPLVAGVLVVARDITDEVQIRQELAEQKKFYQTILEDLPYQVAVLDQQGRYVYANPAAIGNPEVRQGIIGLTDTEYCRWRGHDPQLAADRQRLFAEATRSRRWVNWEEAIRDPDGQFRYHQRHYLPVFGADGQLDRMIGYGRDDTNRQRRLAMNTRQTQALHLCAQGAPLQEVLDQILNALEVSFPQAQAALHLSDDAPRAPSAPGMSAEILAGAIRIGALELQPPETGELIEAQPVLDHLAGLASMVIERDAHLKQLERLAYVDGLTDLMNRPAFVRALNQTLAGGQHPTVIILDLKHFRNVNRQYGHTTGDALLIAVAHRLEHDLPECSVARAGGNGFALRVPGGSGESTIKALTQIMGRPFAVRGETLYVKYHIGVSPESQSGEDAESVVQQAEDALYRSKQLGQTVSRYDAEEYAVELTALTLEVELRQAFANRQLFLVFQPLVQARSGSLHAVEALLRWTHPERGAISPQVFIALAEQSDLILDIGGWVLREACQQAAAWPGGPVQVSVNVSARQLESPRFRDDVRSALMVSGLPAHMLELELTESMLMSPGRDVVDVLEQLKVLKVRLALDDFGTGYSSLAYLNRFPLDVLKIDRSFIQGLGLETYGHKNLAIVRSTIALAHELELEVVAEGIETDLQRKILVGLGCDLLQGYFFSAPMPLEQAVAWRFGESLCPAEPSLTCLKRWAETSIPLAKSVAP</sequence>
<evidence type="ECO:0000259" key="2">
    <source>
        <dbReference type="PROSITE" id="PS50883"/>
    </source>
</evidence>
<dbReference type="EMBL" id="MSTI01000127">
    <property type="protein sequence ID" value="OLV16790.1"/>
    <property type="molecule type" value="Genomic_DNA"/>
</dbReference>
<dbReference type="InterPro" id="IPR029787">
    <property type="entry name" value="Nucleotide_cyclase"/>
</dbReference>